<sequence length="317" mass="35926">MLQKRAIYGERTGDRRFADKLKMSSWADSHQGQEDDTIKTMKDVMVRLREAIRAESAKRMGTLDLVFNDEFYTKIKETEDMGVEMQNKAAMFEKILRTQSLIKRRTKETEFERSMKVLKKRADKQPNGTQTGAESGTTTARDASEGSETSTTQKRSSDSPAGHSKRHSDHGATSVDLTKTGIAQSAKSDESQPVRKQSVDQKRSEKKLTIKGIGEATIQRLGQWRKNAARILHISKSTREQTKRKAFRRKVAHIFDLFISLKSYPELKDVSHEKDEFAAKIPSANRVETLKKLAELVKQLVADTNCSSLKEANNNQF</sequence>
<evidence type="ECO:0000313" key="4">
    <source>
        <dbReference type="WBParaSite" id="ASIM_0001387001-mRNA-1"/>
    </source>
</evidence>
<reference evidence="4" key="1">
    <citation type="submission" date="2017-02" db="UniProtKB">
        <authorList>
            <consortium name="WormBaseParasite"/>
        </authorList>
    </citation>
    <scope>IDENTIFICATION</scope>
</reference>
<accession>A0A0M3JZE5</accession>
<dbReference type="EMBL" id="UYRR01031357">
    <property type="protein sequence ID" value="VDK49377.1"/>
    <property type="molecule type" value="Genomic_DNA"/>
</dbReference>
<dbReference type="Proteomes" id="UP000267096">
    <property type="component" value="Unassembled WGS sequence"/>
</dbReference>
<gene>
    <name evidence="2" type="ORF">ASIM_LOCUS13298</name>
</gene>
<organism evidence="4">
    <name type="scientific">Anisakis simplex</name>
    <name type="common">Herring worm</name>
    <dbReference type="NCBI Taxonomy" id="6269"/>
    <lineage>
        <taxon>Eukaryota</taxon>
        <taxon>Metazoa</taxon>
        <taxon>Ecdysozoa</taxon>
        <taxon>Nematoda</taxon>
        <taxon>Chromadorea</taxon>
        <taxon>Rhabditida</taxon>
        <taxon>Spirurina</taxon>
        <taxon>Ascaridomorpha</taxon>
        <taxon>Ascaridoidea</taxon>
        <taxon>Anisakidae</taxon>
        <taxon>Anisakis</taxon>
        <taxon>Anisakis simplex complex</taxon>
    </lineage>
</organism>
<feature type="compositionally biased region" description="Basic and acidic residues" evidence="1">
    <location>
        <begin position="187"/>
        <end position="206"/>
    </location>
</feature>
<reference evidence="2 3" key="2">
    <citation type="submission" date="2018-11" db="EMBL/GenBank/DDBJ databases">
        <authorList>
            <consortium name="Pathogen Informatics"/>
        </authorList>
    </citation>
    <scope>NUCLEOTIDE SEQUENCE [LARGE SCALE GENOMIC DNA]</scope>
</reference>
<evidence type="ECO:0000256" key="1">
    <source>
        <dbReference type="SAM" id="MobiDB-lite"/>
    </source>
</evidence>
<proteinExistence type="predicted"/>
<evidence type="ECO:0000313" key="3">
    <source>
        <dbReference type="Proteomes" id="UP000267096"/>
    </source>
</evidence>
<feature type="compositionally biased region" description="Polar residues" evidence="1">
    <location>
        <begin position="175"/>
        <end position="186"/>
    </location>
</feature>
<keyword evidence="3" id="KW-1185">Reference proteome</keyword>
<dbReference type="AlphaFoldDB" id="A0A0M3JZE5"/>
<protein>
    <submittedName>
        <fullName evidence="4">FH2 domain-containing protein</fullName>
    </submittedName>
</protein>
<name>A0A0M3JZE5_ANISI</name>
<feature type="region of interest" description="Disordered" evidence="1">
    <location>
        <begin position="106"/>
        <end position="206"/>
    </location>
</feature>
<evidence type="ECO:0000313" key="2">
    <source>
        <dbReference type="EMBL" id="VDK49377.1"/>
    </source>
</evidence>
<dbReference type="WBParaSite" id="ASIM_0001387001-mRNA-1">
    <property type="protein sequence ID" value="ASIM_0001387001-mRNA-1"/>
    <property type="gene ID" value="ASIM_0001387001"/>
</dbReference>
<feature type="compositionally biased region" description="Polar residues" evidence="1">
    <location>
        <begin position="126"/>
        <end position="154"/>
    </location>
</feature>
<dbReference type="OrthoDB" id="10572307at2759"/>